<dbReference type="AlphaFoldDB" id="A0A4Y7L938"/>
<feature type="transmembrane region" description="Helical" evidence="1">
    <location>
        <begin position="107"/>
        <end position="125"/>
    </location>
</feature>
<reference evidence="2 3" key="1">
    <citation type="journal article" date="2018" name="Science">
        <title>The opium poppy genome and morphinan production.</title>
        <authorList>
            <person name="Guo L."/>
            <person name="Winzer T."/>
            <person name="Yang X."/>
            <person name="Li Y."/>
            <person name="Ning Z."/>
            <person name="He Z."/>
            <person name="Teodor R."/>
            <person name="Lu Y."/>
            <person name="Bowser T.A."/>
            <person name="Graham I.A."/>
            <person name="Ye K."/>
        </authorList>
    </citation>
    <scope>NUCLEOTIDE SEQUENCE [LARGE SCALE GENOMIC DNA]</scope>
    <source>
        <strain evidence="3">cv. HN1</strain>
        <tissue evidence="2">Leaves</tissue>
    </source>
</reference>
<evidence type="ECO:0000256" key="1">
    <source>
        <dbReference type="SAM" id="Phobius"/>
    </source>
</evidence>
<keyword evidence="3" id="KW-1185">Reference proteome</keyword>
<accession>A0A4Y7L938</accession>
<evidence type="ECO:0000313" key="2">
    <source>
        <dbReference type="EMBL" id="RZC81497.1"/>
    </source>
</evidence>
<protein>
    <submittedName>
        <fullName evidence="2">Uncharacterized protein</fullName>
    </submittedName>
</protein>
<feature type="transmembrane region" description="Helical" evidence="1">
    <location>
        <begin position="146"/>
        <end position="167"/>
    </location>
</feature>
<evidence type="ECO:0000313" key="3">
    <source>
        <dbReference type="Proteomes" id="UP000316621"/>
    </source>
</evidence>
<keyword evidence="1" id="KW-1133">Transmembrane helix</keyword>
<feature type="transmembrane region" description="Helical" evidence="1">
    <location>
        <begin position="61"/>
        <end position="78"/>
    </location>
</feature>
<organism evidence="2 3">
    <name type="scientific">Papaver somniferum</name>
    <name type="common">Opium poppy</name>
    <dbReference type="NCBI Taxonomy" id="3469"/>
    <lineage>
        <taxon>Eukaryota</taxon>
        <taxon>Viridiplantae</taxon>
        <taxon>Streptophyta</taxon>
        <taxon>Embryophyta</taxon>
        <taxon>Tracheophyta</taxon>
        <taxon>Spermatophyta</taxon>
        <taxon>Magnoliopsida</taxon>
        <taxon>Ranunculales</taxon>
        <taxon>Papaveraceae</taxon>
        <taxon>Papaveroideae</taxon>
        <taxon>Papaver</taxon>
    </lineage>
</organism>
<proteinExistence type="predicted"/>
<dbReference type="Gramene" id="RZC81497">
    <property type="protein sequence ID" value="RZC81497"/>
    <property type="gene ID" value="C5167_044051"/>
</dbReference>
<keyword evidence="1" id="KW-0472">Membrane</keyword>
<dbReference type="EMBL" id="CM010724">
    <property type="protein sequence ID" value="RZC81497.1"/>
    <property type="molecule type" value="Genomic_DNA"/>
</dbReference>
<gene>
    <name evidence="2" type="ORF">C5167_044051</name>
</gene>
<name>A0A4Y7L938_PAPSO</name>
<feature type="transmembrane region" description="Helical" evidence="1">
    <location>
        <begin position="187"/>
        <end position="207"/>
    </location>
</feature>
<keyword evidence="1" id="KW-0812">Transmembrane</keyword>
<dbReference type="Proteomes" id="UP000316621">
    <property type="component" value="Chromosome 10"/>
</dbReference>
<sequence>MVAPTEIEMPAQMVVVCIDEVVEQLQMPVVTMAATMCLRSKEEKKMEEERTKDNFDSLDDIVNIGFTLAAMAFFGITLTNLRSIDGRDQCDVGPDVVKIILETGGDALMLLSSSAFFAIITKFIAKGFKHKKKDKIKNTVLKFGKCISVGLAATGCILLAIYLGYVFEVKFGKKGCIGLTTRMANGFLSWGVLGGSVVFCSALFDTLMG</sequence>